<evidence type="ECO:0000256" key="10">
    <source>
        <dbReference type="RuleBase" id="RU364129"/>
    </source>
</evidence>
<dbReference type="Gene3D" id="1.10.10.1340">
    <property type="entry name" value="Mediator of RNA polymerase II, submodule Med31 (Soh1)"/>
    <property type="match status" value="1"/>
</dbReference>
<comment type="similarity">
    <text evidence="2 10">Belongs to the Mediator complex subunit 31 family.</text>
</comment>
<evidence type="ECO:0000256" key="5">
    <source>
        <dbReference type="ARBA" id="ARBA00023015"/>
    </source>
</evidence>
<protein>
    <recommendedName>
        <fullName evidence="4 10">Mediator of RNA polymerase II transcription subunit 31</fullName>
    </recommendedName>
</protein>
<reference evidence="12" key="1">
    <citation type="journal article" date="2023" name="Mol. Phylogenet. Evol.">
        <title>Genome-scale phylogeny and comparative genomics of the fungal order Sordariales.</title>
        <authorList>
            <person name="Hensen N."/>
            <person name="Bonometti L."/>
            <person name="Westerberg I."/>
            <person name="Brannstrom I.O."/>
            <person name="Guillou S."/>
            <person name="Cros-Aarteil S."/>
            <person name="Calhoun S."/>
            <person name="Haridas S."/>
            <person name="Kuo A."/>
            <person name="Mondo S."/>
            <person name="Pangilinan J."/>
            <person name="Riley R."/>
            <person name="LaButti K."/>
            <person name="Andreopoulos B."/>
            <person name="Lipzen A."/>
            <person name="Chen C."/>
            <person name="Yan M."/>
            <person name="Daum C."/>
            <person name="Ng V."/>
            <person name="Clum A."/>
            <person name="Steindorff A."/>
            <person name="Ohm R.A."/>
            <person name="Martin F."/>
            <person name="Silar P."/>
            <person name="Natvig D.O."/>
            <person name="Lalanne C."/>
            <person name="Gautier V."/>
            <person name="Ament-Velasquez S.L."/>
            <person name="Kruys A."/>
            <person name="Hutchinson M.I."/>
            <person name="Powell A.J."/>
            <person name="Barry K."/>
            <person name="Miller A.N."/>
            <person name="Grigoriev I.V."/>
            <person name="Debuchy R."/>
            <person name="Gladieux P."/>
            <person name="Hiltunen Thoren M."/>
            <person name="Johannesson H."/>
        </authorList>
    </citation>
    <scope>NUCLEOTIDE SEQUENCE</scope>
    <source>
        <strain evidence="12">CBS 990.96</strain>
    </source>
</reference>
<keyword evidence="13" id="KW-1185">Reference proteome</keyword>
<proteinExistence type="inferred from homology"/>
<evidence type="ECO:0000256" key="6">
    <source>
        <dbReference type="ARBA" id="ARBA00023159"/>
    </source>
</evidence>
<evidence type="ECO:0000256" key="1">
    <source>
        <dbReference type="ARBA" id="ARBA00004123"/>
    </source>
</evidence>
<dbReference type="EMBL" id="MU865303">
    <property type="protein sequence ID" value="KAK4229980.1"/>
    <property type="molecule type" value="Genomic_DNA"/>
</dbReference>
<comment type="function">
    <text evidence="9 10">Component of the Mediator complex, a coactivator involved in the regulated transcription of nearly all RNA polymerase II-dependent genes. Mediator functions as a bridge to convey information from gene-specific regulatory proteins to the basal RNA polymerase II transcription machinery. Mediator is recruited to promoters by direct interactions with regulatory proteins and serves as a scaffold for the assembly of a functional preinitiation complex with RNA polymerase II and the general transcription factors.</text>
</comment>
<reference evidence="12" key="2">
    <citation type="submission" date="2023-05" db="EMBL/GenBank/DDBJ databases">
        <authorList>
            <consortium name="Lawrence Berkeley National Laboratory"/>
            <person name="Steindorff A."/>
            <person name="Hensen N."/>
            <person name="Bonometti L."/>
            <person name="Westerberg I."/>
            <person name="Brannstrom I.O."/>
            <person name="Guillou S."/>
            <person name="Cros-Aarteil S."/>
            <person name="Calhoun S."/>
            <person name="Haridas S."/>
            <person name="Kuo A."/>
            <person name="Mondo S."/>
            <person name="Pangilinan J."/>
            <person name="Riley R."/>
            <person name="Labutti K."/>
            <person name="Andreopoulos B."/>
            <person name="Lipzen A."/>
            <person name="Chen C."/>
            <person name="Yanf M."/>
            <person name="Daum C."/>
            <person name="Ng V."/>
            <person name="Clum A."/>
            <person name="Ohm R."/>
            <person name="Martin F."/>
            <person name="Silar P."/>
            <person name="Natvig D."/>
            <person name="Lalanne C."/>
            <person name="Gautier V."/>
            <person name="Ament-Velasquez S.L."/>
            <person name="Kruys A."/>
            <person name="Hutchinson M.I."/>
            <person name="Powell A.J."/>
            <person name="Barry K."/>
            <person name="Miller A.N."/>
            <person name="Grigoriev I.V."/>
            <person name="Debuchy R."/>
            <person name="Gladieux P."/>
            <person name="Thoren M.H."/>
            <person name="Johannesson H."/>
        </authorList>
    </citation>
    <scope>NUCLEOTIDE SEQUENCE</scope>
    <source>
        <strain evidence="12">CBS 990.96</strain>
    </source>
</reference>
<organism evidence="12 13">
    <name type="scientific">Podospora fimiseda</name>
    <dbReference type="NCBI Taxonomy" id="252190"/>
    <lineage>
        <taxon>Eukaryota</taxon>
        <taxon>Fungi</taxon>
        <taxon>Dikarya</taxon>
        <taxon>Ascomycota</taxon>
        <taxon>Pezizomycotina</taxon>
        <taxon>Sordariomycetes</taxon>
        <taxon>Sordariomycetidae</taxon>
        <taxon>Sordariales</taxon>
        <taxon>Podosporaceae</taxon>
        <taxon>Podospora</taxon>
    </lineage>
</organism>
<dbReference type="Proteomes" id="UP001301958">
    <property type="component" value="Unassembled WGS sequence"/>
</dbReference>
<dbReference type="PANTHER" id="PTHR13186">
    <property type="entry name" value="MEDIATOR OF RNA POLYMERASE II TRANSCRIPTION SUBUNIT 31"/>
    <property type="match status" value="1"/>
</dbReference>
<evidence type="ECO:0000256" key="4">
    <source>
        <dbReference type="ARBA" id="ARBA00019660"/>
    </source>
</evidence>
<dbReference type="GO" id="GO:0003712">
    <property type="term" value="F:transcription coregulator activity"/>
    <property type="evidence" value="ECO:0007669"/>
    <property type="project" value="InterPro"/>
</dbReference>
<dbReference type="Pfam" id="PF05669">
    <property type="entry name" value="Med31"/>
    <property type="match status" value="1"/>
</dbReference>
<evidence type="ECO:0000256" key="2">
    <source>
        <dbReference type="ARBA" id="ARBA00006378"/>
    </source>
</evidence>
<dbReference type="GO" id="GO:0006355">
    <property type="term" value="P:regulation of DNA-templated transcription"/>
    <property type="evidence" value="ECO:0007669"/>
    <property type="project" value="InterPro"/>
</dbReference>
<comment type="subunit">
    <text evidence="3 10">Component of the Mediator complex.</text>
</comment>
<evidence type="ECO:0000313" key="12">
    <source>
        <dbReference type="EMBL" id="KAK4229980.1"/>
    </source>
</evidence>
<dbReference type="InterPro" id="IPR038089">
    <property type="entry name" value="Med31_sf"/>
</dbReference>
<sequence length="138" mass="15839">MASDPMPVDTTNLEPPAIPDQNQNPETKTTPQRPEPKYGGHSRFELELEFVQALANPEYVTYLASRKLLVNPAFIAYLDYLQYWSRPPYLKYLTFPTASLKMLELLQVEQFRKDAINPGLAQALIVEGMKSAVEWHRE</sequence>
<feature type="compositionally biased region" description="Polar residues" evidence="11">
    <location>
        <begin position="20"/>
        <end position="32"/>
    </location>
</feature>
<evidence type="ECO:0000256" key="8">
    <source>
        <dbReference type="ARBA" id="ARBA00023242"/>
    </source>
</evidence>
<evidence type="ECO:0000256" key="9">
    <source>
        <dbReference type="ARBA" id="ARBA00025687"/>
    </source>
</evidence>
<evidence type="ECO:0000256" key="7">
    <source>
        <dbReference type="ARBA" id="ARBA00023163"/>
    </source>
</evidence>
<feature type="region of interest" description="Disordered" evidence="11">
    <location>
        <begin position="1"/>
        <end position="40"/>
    </location>
</feature>
<dbReference type="InterPro" id="IPR008831">
    <property type="entry name" value="Mediator_Med31"/>
</dbReference>
<keyword evidence="7 10" id="KW-0804">Transcription</keyword>
<dbReference type="AlphaFoldDB" id="A0AAN7BUU4"/>
<keyword evidence="8 10" id="KW-0539">Nucleus</keyword>
<evidence type="ECO:0000313" key="13">
    <source>
        <dbReference type="Proteomes" id="UP001301958"/>
    </source>
</evidence>
<name>A0AAN7BUU4_9PEZI</name>
<comment type="subcellular location">
    <subcellularLocation>
        <location evidence="1 10">Nucleus</location>
    </subcellularLocation>
</comment>
<keyword evidence="5 10" id="KW-0805">Transcription regulation</keyword>
<evidence type="ECO:0000256" key="3">
    <source>
        <dbReference type="ARBA" id="ARBA00011837"/>
    </source>
</evidence>
<accession>A0AAN7BUU4</accession>
<comment type="caution">
    <text evidence="12">The sequence shown here is derived from an EMBL/GenBank/DDBJ whole genome shotgun (WGS) entry which is preliminary data.</text>
</comment>
<keyword evidence="6 10" id="KW-0010">Activator</keyword>
<dbReference type="GO" id="GO:0016592">
    <property type="term" value="C:mediator complex"/>
    <property type="evidence" value="ECO:0007669"/>
    <property type="project" value="InterPro"/>
</dbReference>
<evidence type="ECO:0000256" key="11">
    <source>
        <dbReference type="SAM" id="MobiDB-lite"/>
    </source>
</evidence>
<dbReference type="FunFam" id="1.10.10.1340:FF:000002">
    <property type="entry name" value="Mediator of RNA polymerase II transcription subunit 31"/>
    <property type="match status" value="1"/>
</dbReference>
<gene>
    <name evidence="12" type="ORF">QBC38DRAFT_470935</name>
</gene>